<keyword evidence="3" id="KW-1185">Reference proteome</keyword>
<organism evidence="2 3">
    <name type="scientific">Coniella lustricola</name>
    <dbReference type="NCBI Taxonomy" id="2025994"/>
    <lineage>
        <taxon>Eukaryota</taxon>
        <taxon>Fungi</taxon>
        <taxon>Dikarya</taxon>
        <taxon>Ascomycota</taxon>
        <taxon>Pezizomycotina</taxon>
        <taxon>Sordariomycetes</taxon>
        <taxon>Sordariomycetidae</taxon>
        <taxon>Diaporthales</taxon>
        <taxon>Schizoparmaceae</taxon>
        <taxon>Coniella</taxon>
    </lineage>
</organism>
<dbReference type="OrthoDB" id="2819018at2759"/>
<name>A0A2T2ZUD8_9PEZI</name>
<dbReference type="Pfam" id="PF20345">
    <property type="entry name" value="DUF6640"/>
    <property type="match status" value="1"/>
</dbReference>
<reference evidence="2 3" key="1">
    <citation type="journal article" date="2018" name="Mycol. Prog.">
        <title>Coniella lustricola, a new species from submerged detritus.</title>
        <authorList>
            <person name="Raudabaugh D.B."/>
            <person name="Iturriaga T."/>
            <person name="Carver A."/>
            <person name="Mondo S."/>
            <person name="Pangilinan J."/>
            <person name="Lipzen A."/>
            <person name="He G."/>
            <person name="Amirebrahimi M."/>
            <person name="Grigoriev I.V."/>
            <person name="Miller A.N."/>
        </authorList>
    </citation>
    <scope>NUCLEOTIDE SEQUENCE [LARGE SCALE GENOMIC DNA]</scope>
    <source>
        <strain evidence="2 3">B22-T-1</strain>
    </source>
</reference>
<keyword evidence="1" id="KW-0812">Transmembrane</keyword>
<accession>A0A2T2ZUD8</accession>
<dbReference type="EMBL" id="KZ678681">
    <property type="protein sequence ID" value="PSR76977.1"/>
    <property type="molecule type" value="Genomic_DNA"/>
</dbReference>
<proteinExistence type="predicted"/>
<feature type="transmembrane region" description="Helical" evidence="1">
    <location>
        <begin position="44"/>
        <end position="61"/>
    </location>
</feature>
<dbReference type="InParanoid" id="A0A2T2ZUD8"/>
<dbReference type="InterPro" id="IPR046580">
    <property type="entry name" value="DUF6640"/>
</dbReference>
<keyword evidence="1" id="KW-0472">Membrane</keyword>
<dbReference type="Proteomes" id="UP000241462">
    <property type="component" value="Unassembled WGS sequence"/>
</dbReference>
<dbReference type="STRING" id="2025994.A0A2T2ZUD8"/>
<sequence length="134" mass="14323">MLGRLLLTVDAMGLLLGAWFADYNSTSHIFNPRWPPHAKFHCGQTITLSTALGAATLFLTWRPLLMSRTVPAVARDSLKMAAFTGSVYWLAGLAAILFPGADGLDPEFGGPGFPQGPLFAVLATFGLLGSWLES</sequence>
<protein>
    <submittedName>
        <fullName evidence="2">Uncharacterized protein</fullName>
    </submittedName>
</protein>
<evidence type="ECO:0000256" key="1">
    <source>
        <dbReference type="SAM" id="Phobius"/>
    </source>
</evidence>
<gene>
    <name evidence="2" type="ORF">BD289DRAFT_486677</name>
</gene>
<feature type="transmembrane region" description="Helical" evidence="1">
    <location>
        <begin position="113"/>
        <end position="132"/>
    </location>
</feature>
<evidence type="ECO:0000313" key="3">
    <source>
        <dbReference type="Proteomes" id="UP000241462"/>
    </source>
</evidence>
<evidence type="ECO:0000313" key="2">
    <source>
        <dbReference type="EMBL" id="PSR76977.1"/>
    </source>
</evidence>
<dbReference type="AlphaFoldDB" id="A0A2T2ZUD8"/>
<feature type="transmembrane region" description="Helical" evidence="1">
    <location>
        <begin position="81"/>
        <end position="101"/>
    </location>
</feature>
<keyword evidence="1" id="KW-1133">Transmembrane helix</keyword>